<sequence length="217" mass="24886">MGPRNRTCLSRPVHEPPGAASGRLASIPLLPRCDPGMLARGSNRLEEVILLPYVWPTTRQQWLTEGSTVGELRCVPLQRIAGDAIFPLLKKLVVGRFGDQTEWRLWHHLQDSYSPRDTLWDAGQCWFRLLAVPRKRRGVLRGPQCLPNDQIGLQLFNIVFRAADTEALPRPWTCGSPTPRRRSRRYGSQTFPRHPSETSSYSSTSRLRRRQVRRVRT</sequence>
<comment type="caution">
    <text evidence="2">The sequence shown here is derived from an EMBL/GenBank/DDBJ whole genome shotgun (WGS) entry which is preliminary data.</text>
</comment>
<proteinExistence type="predicted"/>
<gene>
    <name evidence="2" type="ORF">FA13DRAFT_373666</name>
</gene>
<evidence type="ECO:0000256" key="1">
    <source>
        <dbReference type="SAM" id="MobiDB-lite"/>
    </source>
</evidence>
<feature type="region of interest" description="Disordered" evidence="1">
    <location>
        <begin position="171"/>
        <end position="217"/>
    </location>
</feature>
<keyword evidence="3" id="KW-1185">Reference proteome</keyword>
<dbReference type="AlphaFoldDB" id="A0A4Y7SCK4"/>
<organism evidence="2 3">
    <name type="scientific">Coprinellus micaceus</name>
    <name type="common">Glistening ink-cap mushroom</name>
    <name type="synonym">Coprinus micaceus</name>
    <dbReference type="NCBI Taxonomy" id="71717"/>
    <lineage>
        <taxon>Eukaryota</taxon>
        <taxon>Fungi</taxon>
        <taxon>Dikarya</taxon>
        <taxon>Basidiomycota</taxon>
        <taxon>Agaricomycotina</taxon>
        <taxon>Agaricomycetes</taxon>
        <taxon>Agaricomycetidae</taxon>
        <taxon>Agaricales</taxon>
        <taxon>Agaricineae</taxon>
        <taxon>Psathyrellaceae</taxon>
        <taxon>Coprinellus</taxon>
    </lineage>
</organism>
<evidence type="ECO:0000313" key="3">
    <source>
        <dbReference type="Proteomes" id="UP000298030"/>
    </source>
</evidence>
<evidence type="ECO:0000313" key="2">
    <source>
        <dbReference type="EMBL" id="TEB19390.1"/>
    </source>
</evidence>
<name>A0A4Y7SCK4_COPMI</name>
<accession>A0A4Y7SCK4</accession>
<dbReference type="OrthoDB" id="3541472at2759"/>
<feature type="region of interest" description="Disordered" evidence="1">
    <location>
        <begin position="1"/>
        <end position="20"/>
    </location>
</feature>
<dbReference type="Proteomes" id="UP000298030">
    <property type="component" value="Unassembled WGS sequence"/>
</dbReference>
<dbReference type="EMBL" id="QPFP01000193">
    <property type="protein sequence ID" value="TEB19390.1"/>
    <property type="molecule type" value="Genomic_DNA"/>
</dbReference>
<feature type="compositionally biased region" description="Basic residues" evidence="1">
    <location>
        <begin position="206"/>
        <end position="217"/>
    </location>
</feature>
<reference evidence="2 3" key="1">
    <citation type="journal article" date="2019" name="Nat. Ecol. Evol.">
        <title>Megaphylogeny resolves global patterns of mushroom evolution.</title>
        <authorList>
            <person name="Varga T."/>
            <person name="Krizsan K."/>
            <person name="Foldi C."/>
            <person name="Dima B."/>
            <person name="Sanchez-Garcia M."/>
            <person name="Sanchez-Ramirez S."/>
            <person name="Szollosi G.J."/>
            <person name="Szarkandi J.G."/>
            <person name="Papp V."/>
            <person name="Albert L."/>
            <person name="Andreopoulos W."/>
            <person name="Angelini C."/>
            <person name="Antonin V."/>
            <person name="Barry K.W."/>
            <person name="Bougher N.L."/>
            <person name="Buchanan P."/>
            <person name="Buyck B."/>
            <person name="Bense V."/>
            <person name="Catcheside P."/>
            <person name="Chovatia M."/>
            <person name="Cooper J."/>
            <person name="Damon W."/>
            <person name="Desjardin D."/>
            <person name="Finy P."/>
            <person name="Geml J."/>
            <person name="Haridas S."/>
            <person name="Hughes K."/>
            <person name="Justo A."/>
            <person name="Karasinski D."/>
            <person name="Kautmanova I."/>
            <person name="Kiss B."/>
            <person name="Kocsube S."/>
            <person name="Kotiranta H."/>
            <person name="LaButti K.M."/>
            <person name="Lechner B.E."/>
            <person name="Liimatainen K."/>
            <person name="Lipzen A."/>
            <person name="Lukacs Z."/>
            <person name="Mihaltcheva S."/>
            <person name="Morgado L.N."/>
            <person name="Niskanen T."/>
            <person name="Noordeloos M.E."/>
            <person name="Ohm R.A."/>
            <person name="Ortiz-Santana B."/>
            <person name="Ovrebo C."/>
            <person name="Racz N."/>
            <person name="Riley R."/>
            <person name="Savchenko A."/>
            <person name="Shiryaev A."/>
            <person name="Soop K."/>
            <person name="Spirin V."/>
            <person name="Szebenyi C."/>
            <person name="Tomsovsky M."/>
            <person name="Tulloss R.E."/>
            <person name="Uehling J."/>
            <person name="Grigoriev I.V."/>
            <person name="Vagvolgyi C."/>
            <person name="Papp T."/>
            <person name="Martin F.M."/>
            <person name="Miettinen O."/>
            <person name="Hibbett D.S."/>
            <person name="Nagy L.G."/>
        </authorList>
    </citation>
    <scope>NUCLEOTIDE SEQUENCE [LARGE SCALE GENOMIC DNA]</scope>
    <source>
        <strain evidence="2 3">FP101781</strain>
    </source>
</reference>
<protein>
    <submittedName>
        <fullName evidence="2">Uncharacterized protein</fullName>
    </submittedName>
</protein>